<dbReference type="Pfam" id="PF00078">
    <property type="entry name" value="RVT_1"/>
    <property type="match status" value="1"/>
</dbReference>
<dbReference type="PANTHER" id="PTHR37984:SF5">
    <property type="entry name" value="PROTEIN NYNRIN-LIKE"/>
    <property type="match status" value="1"/>
</dbReference>
<evidence type="ECO:0000256" key="4">
    <source>
        <dbReference type="ARBA" id="ARBA00022722"/>
    </source>
</evidence>
<evidence type="ECO:0000259" key="11">
    <source>
        <dbReference type="PROSITE" id="PS50994"/>
    </source>
</evidence>
<accession>A0AAV1KI86</accession>
<evidence type="ECO:0000256" key="8">
    <source>
        <dbReference type="ARBA" id="ARBA00023268"/>
    </source>
</evidence>
<comment type="caution">
    <text evidence="12">The sequence shown here is derived from an EMBL/GenBank/DDBJ whole genome shotgun (WGS) entry which is preliminary data.</text>
</comment>
<dbReference type="SUPFAM" id="SSF56672">
    <property type="entry name" value="DNA/RNA polymerases"/>
    <property type="match status" value="2"/>
</dbReference>
<reference evidence="12 13" key="1">
    <citation type="submission" date="2023-11" db="EMBL/GenBank/DDBJ databases">
        <authorList>
            <person name="Hedman E."/>
            <person name="Englund M."/>
            <person name="Stromberg M."/>
            <person name="Nyberg Akerstrom W."/>
            <person name="Nylinder S."/>
            <person name="Jareborg N."/>
            <person name="Kallberg Y."/>
            <person name="Kronander E."/>
        </authorList>
    </citation>
    <scope>NUCLEOTIDE SEQUENCE [LARGE SCALE GENOMIC DNA]</scope>
</reference>
<dbReference type="InterPro" id="IPR036397">
    <property type="entry name" value="RNaseH_sf"/>
</dbReference>
<dbReference type="FunFam" id="3.30.70.270:FF:000063">
    <property type="entry name" value="Zinc knuckle domaincontaining protein"/>
    <property type="match status" value="1"/>
</dbReference>
<keyword evidence="8" id="KW-0511">Multifunctional enzyme</keyword>
<dbReference type="InterPro" id="IPR041373">
    <property type="entry name" value="RT_RNaseH"/>
</dbReference>
<dbReference type="Pfam" id="PF17919">
    <property type="entry name" value="RT_RNaseH_2"/>
    <property type="match status" value="1"/>
</dbReference>
<dbReference type="Gene3D" id="3.30.70.270">
    <property type="match status" value="3"/>
</dbReference>
<dbReference type="FunFam" id="1.10.340.70:FF:000003">
    <property type="entry name" value="Protein CBG25708"/>
    <property type="match status" value="2"/>
</dbReference>
<dbReference type="Gene3D" id="3.10.10.10">
    <property type="entry name" value="HIV Type 1 Reverse Transcriptase, subunit A, domain 1"/>
    <property type="match status" value="1"/>
</dbReference>
<dbReference type="GO" id="GO:0042575">
    <property type="term" value="C:DNA polymerase complex"/>
    <property type="evidence" value="ECO:0007669"/>
    <property type="project" value="UniProtKB-ARBA"/>
</dbReference>
<dbReference type="FunFam" id="3.30.420.10:FF:000063">
    <property type="entry name" value="Retrovirus-related Pol polyprotein from transposon 297-like Protein"/>
    <property type="match status" value="1"/>
</dbReference>
<keyword evidence="7" id="KW-0695">RNA-directed DNA polymerase</keyword>
<dbReference type="PROSITE" id="PS50994">
    <property type="entry name" value="INTEGRASE"/>
    <property type="match status" value="2"/>
</dbReference>
<dbReference type="GO" id="GO:0003964">
    <property type="term" value="F:RNA-directed DNA polymerase activity"/>
    <property type="evidence" value="ECO:0007669"/>
    <property type="project" value="UniProtKB-KW"/>
</dbReference>
<dbReference type="EMBL" id="CAVLGL010000046">
    <property type="protein sequence ID" value="CAK1582525.1"/>
    <property type="molecule type" value="Genomic_DNA"/>
</dbReference>
<proteinExistence type="predicted"/>
<dbReference type="Proteomes" id="UP001314205">
    <property type="component" value="Unassembled WGS sequence"/>
</dbReference>
<keyword evidence="2" id="KW-0808">Transferase</keyword>
<evidence type="ECO:0000256" key="9">
    <source>
        <dbReference type="SAM" id="MobiDB-lite"/>
    </source>
</evidence>
<dbReference type="InterPro" id="IPR012337">
    <property type="entry name" value="RNaseH-like_sf"/>
</dbReference>
<sequence length="1418" mass="161278">MLEEIRYLGHRITKKGLYPDNSHITAITNMPKPGNKKDVERLLGLITYVGAFIPNLSDKTLLLREFKKKETEWHWDERHDECLKVIKQCLSKPPVLRYYDLDLPITISVDASKSGLGACLMQKGMPVCYASKSLSKAEQRYAPIEKELYACVFACERFHAYIYGRTDVVIETDHKPLVSIIKKPIVDSPSRLQRMLLKLQRYTFKLVYKAGKHLFIADALSRAYEHEPALSAQVSSADYTQYDKVCAITRDMALSAATDVTDLQFITLQKSSENDDELALLRKYIREGWPTNKHDVIDLVKPYWGYKEHLSIAYGLFWKDQRIVVPKLLRKDLLKKIHVGHVGLQKCQLRARETIFWPGINNDLTNLISNCSICLTYRKNNQKEEMQPHEIPDRPWAKVGTDLIQIKLLVDYYSKFFEIEKLQCTTSASIIETLKNIFSRQCIPNVVMSDCGPQFSSTLFRQFSLEWNFKHITSSPRYPQSKGQIERMVQTVKNIILKSKEDRVDYRLALLEYLNTPLENDISSPAELLQSRKFRNRMVELGVLKPVDHADYASPIVPVLKRNGTIRLCADYSVSINRQLIIDQYPLPTAKELFAKLYGGKKFTKLDLSMAYNQFELDDESQRYTVINTHRGLYKYTRLVFGLAPAPAIFQRAMEGLIGGQEGVLCLLDDVLITGRDDAEHAARLRAVLQTLQEAGLTLQREKCEFYKDEVNYLGYVINKNGLKKSPDKIKAIVDSPAPSNISQLQSFLGLVNYYRNFVPSAASVLSPLYNLLKKGVKWSWGLDHHEAFTKIKLLLASDQVLAHFNPEARLILTVDASPVGLGAILSQVGSDGQERPISFASRTLNIAEKRYSQIQKEATAIIFGIRRFHQYLYGRTNPFVLRTDHKPLISIFGPYKGIPEVSANRLQRYAMFLSTYNYTIEYIRSADNSADYLSRSSISEARRAPDTGAGALDTCTADDFTSSDRAAYVCFVVDTSLPITVSELRDETKRDKILSKVTEYVKHGWPKKISDLYLKPYFSCRTQFSVENGCLMRGHKIVIPETLRKRVLDELHKTHLGIVKTKAEVRSRFWFPGVDEAVEHMIGTSSSTSSDTVIEKMYEFMSRFGIPQTIVSDNGTAFTSQEFKRFCEVNGISHVTSPPYHPASNGQAESYVKIVKKGIKSSIMSSSNTKQSKNNLLKFLFDYRNSKHSTTGMSPAELIFGRKLNSRLDRLVPTSSLSASAASSDLINVQKCPQKEEPVRFKQMLPGTFVLYKKYVNNKFTWCKGTITKRIGKVIYLVKDWDTQICYRKHKNQLILYKAESNDYNAWDVDAYEKGNTCDTGNTFTPPPSLPASPSPSSSSSSPLHPASTIDPSLVTTAEREGSPRRGESDEAENPVPPRLEEDDEFHEAEADFNGGRIEATRNRLRPRPKVDYKRFF</sequence>
<keyword evidence="3" id="KW-0548">Nucleotidyltransferase</keyword>
<gene>
    <name evidence="12" type="ORF">PARMNEM_LOCUS4040</name>
</gene>
<evidence type="ECO:0000256" key="6">
    <source>
        <dbReference type="ARBA" id="ARBA00022801"/>
    </source>
</evidence>
<dbReference type="GO" id="GO:0015074">
    <property type="term" value="P:DNA integration"/>
    <property type="evidence" value="ECO:0007669"/>
    <property type="project" value="InterPro"/>
</dbReference>
<dbReference type="CDD" id="cd01647">
    <property type="entry name" value="RT_LTR"/>
    <property type="match status" value="1"/>
</dbReference>
<dbReference type="SUPFAM" id="SSF53098">
    <property type="entry name" value="Ribonuclease H-like"/>
    <property type="match status" value="2"/>
</dbReference>
<dbReference type="Pfam" id="PF00665">
    <property type="entry name" value="rve"/>
    <property type="match status" value="1"/>
</dbReference>
<dbReference type="Pfam" id="PF17921">
    <property type="entry name" value="Integrase_H2C2"/>
    <property type="match status" value="2"/>
</dbReference>
<dbReference type="PANTHER" id="PTHR37984">
    <property type="entry name" value="PROTEIN CBG26694"/>
    <property type="match status" value="1"/>
</dbReference>
<evidence type="ECO:0000256" key="3">
    <source>
        <dbReference type="ARBA" id="ARBA00022695"/>
    </source>
</evidence>
<evidence type="ECO:0000313" key="12">
    <source>
        <dbReference type="EMBL" id="CAK1582525.1"/>
    </source>
</evidence>
<dbReference type="GO" id="GO:0003676">
    <property type="term" value="F:nucleic acid binding"/>
    <property type="evidence" value="ECO:0007669"/>
    <property type="project" value="InterPro"/>
</dbReference>
<keyword evidence="5" id="KW-0255">Endonuclease</keyword>
<dbReference type="InterPro" id="IPR050951">
    <property type="entry name" value="Retrovirus_Pol_polyprotein"/>
</dbReference>
<evidence type="ECO:0000256" key="5">
    <source>
        <dbReference type="ARBA" id="ARBA00022759"/>
    </source>
</evidence>
<dbReference type="CDD" id="cd09274">
    <property type="entry name" value="RNase_HI_RT_Ty3"/>
    <property type="match status" value="2"/>
</dbReference>
<keyword evidence="4" id="KW-0540">Nuclease</keyword>
<dbReference type="EC" id="2.7.7.49" evidence="1"/>
<feature type="compositionally biased region" description="Basic and acidic residues" evidence="9">
    <location>
        <begin position="1359"/>
        <end position="1370"/>
    </location>
</feature>
<organism evidence="12 13">
    <name type="scientific">Parnassius mnemosyne</name>
    <name type="common">clouded apollo</name>
    <dbReference type="NCBI Taxonomy" id="213953"/>
    <lineage>
        <taxon>Eukaryota</taxon>
        <taxon>Metazoa</taxon>
        <taxon>Ecdysozoa</taxon>
        <taxon>Arthropoda</taxon>
        <taxon>Hexapoda</taxon>
        <taxon>Insecta</taxon>
        <taxon>Pterygota</taxon>
        <taxon>Neoptera</taxon>
        <taxon>Endopterygota</taxon>
        <taxon>Lepidoptera</taxon>
        <taxon>Glossata</taxon>
        <taxon>Ditrysia</taxon>
        <taxon>Papilionoidea</taxon>
        <taxon>Papilionidae</taxon>
        <taxon>Parnassiinae</taxon>
        <taxon>Parnassini</taxon>
        <taxon>Parnassius</taxon>
        <taxon>Driopa</taxon>
    </lineage>
</organism>
<evidence type="ECO:0000259" key="10">
    <source>
        <dbReference type="PROSITE" id="PS50878"/>
    </source>
</evidence>
<evidence type="ECO:0000256" key="7">
    <source>
        <dbReference type="ARBA" id="ARBA00022918"/>
    </source>
</evidence>
<dbReference type="Pfam" id="PF17917">
    <property type="entry name" value="RT_RNaseH"/>
    <property type="match status" value="1"/>
</dbReference>
<dbReference type="Gene3D" id="1.10.340.70">
    <property type="match status" value="1"/>
</dbReference>
<feature type="compositionally biased region" description="Low complexity" evidence="9">
    <location>
        <begin position="1336"/>
        <end position="1349"/>
    </location>
</feature>
<dbReference type="FunFam" id="3.30.70.270:FF:000026">
    <property type="entry name" value="Transposon Ty3-G Gag-Pol polyprotein"/>
    <property type="match status" value="1"/>
</dbReference>
<keyword evidence="6" id="KW-0378">Hydrolase</keyword>
<dbReference type="Gene3D" id="3.30.420.10">
    <property type="entry name" value="Ribonuclease H-like superfamily/Ribonuclease H"/>
    <property type="match status" value="2"/>
</dbReference>
<dbReference type="InterPro" id="IPR000477">
    <property type="entry name" value="RT_dom"/>
</dbReference>
<dbReference type="InterPro" id="IPR001584">
    <property type="entry name" value="Integrase_cat-core"/>
</dbReference>
<dbReference type="InterPro" id="IPR043502">
    <property type="entry name" value="DNA/RNA_pol_sf"/>
</dbReference>
<dbReference type="GO" id="GO:0004519">
    <property type="term" value="F:endonuclease activity"/>
    <property type="evidence" value="ECO:0007669"/>
    <property type="project" value="UniProtKB-KW"/>
</dbReference>
<dbReference type="FunFam" id="3.10.20.370:FF:000001">
    <property type="entry name" value="Retrovirus-related Pol polyprotein from transposon 17.6-like protein"/>
    <property type="match status" value="2"/>
</dbReference>
<evidence type="ECO:0000256" key="1">
    <source>
        <dbReference type="ARBA" id="ARBA00012493"/>
    </source>
</evidence>
<feature type="region of interest" description="Disordered" evidence="9">
    <location>
        <begin position="1319"/>
        <end position="1418"/>
    </location>
</feature>
<keyword evidence="13" id="KW-1185">Reference proteome</keyword>
<feature type="domain" description="Integrase catalytic" evidence="11">
    <location>
        <begin position="1037"/>
        <end position="1204"/>
    </location>
</feature>
<feature type="domain" description="Integrase catalytic" evidence="11">
    <location>
        <begin position="384"/>
        <end position="554"/>
    </location>
</feature>
<dbReference type="FunFam" id="3.30.420.10:FF:000032">
    <property type="entry name" value="Retrovirus-related Pol polyprotein from transposon 297-like Protein"/>
    <property type="match status" value="1"/>
</dbReference>
<dbReference type="InterPro" id="IPR041588">
    <property type="entry name" value="Integrase_H2C2"/>
</dbReference>
<evidence type="ECO:0000313" key="13">
    <source>
        <dbReference type="Proteomes" id="UP001314205"/>
    </source>
</evidence>
<protein>
    <recommendedName>
        <fullName evidence="1">RNA-directed DNA polymerase</fullName>
        <ecNumber evidence="1">2.7.7.49</ecNumber>
    </recommendedName>
</protein>
<name>A0AAV1KI86_9NEOP</name>
<dbReference type="PROSITE" id="PS50878">
    <property type="entry name" value="RT_POL"/>
    <property type="match status" value="1"/>
</dbReference>
<feature type="domain" description="Reverse transcriptase" evidence="10">
    <location>
        <begin position="540"/>
        <end position="718"/>
    </location>
</feature>
<dbReference type="InterPro" id="IPR043128">
    <property type="entry name" value="Rev_trsase/Diguanyl_cyclase"/>
</dbReference>
<dbReference type="InterPro" id="IPR041577">
    <property type="entry name" value="RT_RNaseH_2"/>
</dbReference>
<evidence type="ECO:0000256" key="2">
    <source>
        <dbReference type="ARBA" id="ARBA00022679"/>
    </source>
</evidence>
<feature type="compositionally biased region" description="Pro residues" evidence="9">
    <location>
        <begin position="1326"/>
        <end position="1335"/>
    </location>
</feature>